<keyword evidence="2" id="KW-1185">Reference proteome</keyword>
<dbReference type="eggNOG" id="ENOG50346GC">
    <property type="taxonomic scope" value="Bacteria"/>
</dbReference>
<proteinExistence type="predicted"/>
<reference evidence="2" key="1">
    <citation type="journal article" date="2015" name="Genome Announc.">
        <title>Whole-Genome Sequences of 80 Environmental and Clinical Isolates of Burkholderia pseudomallei.</title>
        <authorList>
            <person name="Johnson S.L."/>
            <person name="Baker A.L."/>
            <person name="Chain P.S."/>
            <person name="Currie B.J."/>
            <person name="Daligault H.E."/>
            <person name="Davenport K.W."/>
            <person name="Davis C.B."/>
            <person name="Inglis T.J."/>
            <person name="Kaestli M."/>
            <person name="Koren S."/>
            <person name="Mayo M."/>
            <person name="Merritt A.J."/>
            <person name="Price E.P."/>
            <person name="Sarovich D.S."/>
            <person name="Warner J."/>
            <person name="Rosovitz M.J."/>
        </authorList>
    </citation>
    <scope>NUCLEOTIDE SEQUENCE [LARGE SCALE GENOMIC DNA]</scope>
    <source>
        <strain evidence="2">DSM 2030</strain>
    </source>
</reference>
<sequence>MKSNLNEILNLIDNLSFAEKKIIYKKMQNEINSKLLDILEKTNERAEKYPISLEEITEEVEYIRGKRYEKN</sequence>
<dbReference type="Proteomes" id="UP000029669">
    <property type="component" value="Chromosome"/>
</dbReference>
<name>A0A097APY7_THEKI</name>
<dbReference type="RefSeq" id="WP_003871019.1">
    <property type="nucleotide sequence ID" value="NZ_CP009170.1"/>
</dbReference>
<dbReference type="HOGENOM" id="CLU_2866391_0_0_9"/>
<protein>
    <submittedName>
        <fullName evidence="1">Uncharacterized protein</fullName>
    </submittedName>
</protein>
<dbReference type="STRING" id="2325.TKV_c07010"/>
<gene>
    <name evidence="1" type="ORF">TKV_c07010</name>
</gene>
<evidence type="ECO:0000313" key="2">
    <source>
        <dbReference type="Proteomes" id="UP000029669"/>
    </source>
</evidence>
<organism evidence="1 2">
    <name type="scientific">Thermoanaerobacter kivui</name>
    <name type="common">Acetogenium kivui</name>
    <dbReference type="NCBI Taxonomy" id="2325"/>
    <lineage>
        <taxon>Bacteria</taxon>
        <taxon>Bacillati</taxon>
        <taxon>Bacillota</taxon>
        <taxon>Clostridia</taxon>
        <taxon>Thermoanaerobacterales</taxon>
        <taxon>Thermoanaerobacteraceae</taxon>
        <taxon>Thermoanaerobacter</taxon>
    </lineage>
</organism>
<accession>A0A097APY7</accession>
<dbReference type="EMBL" id="CP009170">
    <property type="protein sequence ID" value="AIS51885.1"/>
    <property type="molecule type" value="Genomic_DNA"/>
</dbReference>
<dbReference type="OrthoDB" id="1730016at2"/>
<dbReference type="AlphaFoldDB" id="A0A097APY7"/>
<evidence type="ECO:0000313" key="1">
    <source>
        <dbReference type="EMBL" id="AIS51885.1"/>
    </source>
</evidence>
<dbReference type="KEGG" id="tki:TKV_c07010"/>